<evidence type="ECO:0000256" key="2">
    <source>
        <dbReference type="SAM" id="Phobius"/>
    </source>
</evidence>
<accession>A0ABC8S956</accession>
<sequence length="92" mass="9768">MDQTLLGSPLISSSEKGLGCGGNASTKWFDKSETTAELKRQLRLAGPLVLVYVLQYSLQMISVMFVGHLGKLSLSSASMASSFAGVTGFSFM</sequence>
<comment type="caution">
    <text evidence="3">The sequence shown here is derived from an EMBL/GenBank/DDBJ whole genome shotgun (WGS) entry which is preliminary data.</text>
</comment>
<dbReference type="PANTHER" id="PTHR11206">
    <property type="entry name" value="MULTIDRUG RESISTANCE PROTEIN"/>
    <property type="match status" value="1"/>
</dbReference>
<protein>
    <submittedName>
        <fullName evidence="3">Uncharacterized protein</fullName>
    </submittedName>
</protein>
<reference evidence="3 4" key="1">
    <citation type="submission" date="2024-02" db="EMBL/GenBank/DDBJ databases">
        <authorList>
            <person name="Vignale AGUSTIN F."/>
            <person name="Sosa J E."/>
            <person name="Modenutti C."/>
        </authorList>
    </citation>
    <scope>NUCLEOTIDE SEQUENCE [LARGE SCALE GENOMIC DNA]</scope>
</reference>
<keyword evidence="2" id="KW-1133">Transmembrane helix</keyword>
<keyword evidence="2" id="KW-0472">Membrane</keyword>
<organism evidence="3 4">
    <name type="scientific">Ilex paraguariensis</name>
    <name type="common">yerba mate</name>
    <dbReference type="NCBI Taxonomy" id="185542"/>
    <lineage>
        <taxon>Eukaryota</taxon>
        <taxon>Viridiplantae</taxon>
        <taxon>Streptophyta</taxon>
        <taxon>Embryophyta</taxon>
        <taxon>Tracheophyta</taxon>
        <taxon>Spermatophyta</taxon>
        <taxon>Magnoliopsida</taxon>
        <taxon>eudicotyledons</taxon>
        <taxon>Gunneridae</taxon>
        <taxon>Pentapetalae</taxon>
        <taxon>asterids</taxon>
        <taxon>campanulids</taxon>
        <taxon>Aquifoliales</taxon>
        <taxon>Aquifoliaceae</taxon>
        <taxon>Ilex</taxon>
    </lineage>
</organism>
<dbReference type="InterPro" id="IPR002528">
    <property type="entry name" value="MATE_fam"/>
</dbReference>
<name>A0ABC8S956_9AQUA</name>
<feature type="transmembrane region" description="Helical" evidence="2">
    <location>
        <begin position="48"/>
        <end position="66"/>
    </location>
</feature>
<dbReference type="AlphaFoldDB" id="A0ABC8S956"/>
<evidence type="ECO:0000256" key="1">
    <source>
        <dbReference type="ARBA" id="ARBA00010199"/>
    </source>
</evidence>
<dbReference type="Pfam" id="PF01554">
    <property type="entry name" value="MatE"/>
    <property type="match status" value="1"/>
</dbReference>
<keyword evidence="4" id="KW-1185">Reference proteome</keyword>
<dbReference type="EMBL" id="CAUOFW020002444">
    <property type="protein sequence ID" value="CAK9153709.1"/>
    <property type="molecule type" value="Genomic_DNA"/>
</dbReference>
<comment type="similarity">
    <text evidence="1">Belongs to the multi antimicrobial extrusion (MATE) (TC 2.A.66.1) family.</text>
</comment>
<evidence type="ECO:0000313" key="3">
    <source>
        <dbReference type="EMBL" id="CAK9153709.1"/>
    </source>
</evidence>
<proteinExistence type="inferred from homology"/>
<dbReference type="Proteomes" id="UP001642360">
    <property type="component" value="Unassembled WGS sequence"/>
</dbReference>
<gene>
    <name evidence="3" type="ORF">ILEXP_LOCUS21998</name>
</gene>
<feature type="non-terminal residue" evidence="3">
    <location>
        <position position="92"/>
    </location>
</feature>
<keyword evidence="2" id="KW-0812">Transmembrane</keyword>
<evidence type="ECO:0000313" key="4">
    <source>
        <dbReference type="Proteomes" id="UP001642360"/>
    </source>
</evidence>